<evidence type="ECO:0000313" key="6">
    <source>
        <dbReference type="EMBL" id="EAR51953.1"/>
    </source>
</evidence>
<evidence type="ECO:0000259" key="5">
    <source>
        <dbReference type="PROSITE" id="PS51891"/>
    </source>
</evidence>
<evidence type="ECO:0000256" key="1">
    <source>
        <dbReference type="ARBA" id="ARBA00005495"/>
    </source>
</evidence>
<dbReference type="HOGENOM" id="CLU_055491_3_4_5"/>
<dbReference type="InterPro" id="IPR011057">
    <property type="entry name" value="Mss4-like_sf"/>
</dbReference>
<keyword evidence="7" id="KW-1185">Reference proteome</keyword>
<evidence type="ECO:0000256" key="2">
    <source>
        <dbReference type="ARBA" id="ARBA00022723"/>
    </source>
</evidence>
<evidence type="ECO:0000256" key="4">
    <source>
        <dbReference type="ARBA" id="ARBA00023239"/>
    </source>
</evidence>
<dbReference type="InterPro" id="IPR006913">
    <property type="entry name" value="CENP-V/GFA"/>
</dbReference>
<accession>Q2CH58</accession>
<dbReference type="GO" id="GO:0016846">
    <property type="term" value="F:carbon-sulfur lyase activity"/>
    <property type="evidence" value="ECO:0007669"/>
    <property type="project" value="InterPro"/>
</dbReference>
<proteinExistence type="inferred from homology"/>
<dbReference type="SUPFAM" id="SSF51316">
    <property type="entry name" value="Mss4-like"/>
    <property type="match status" value="1"/>
</dbReference>
<protein>
    <recommendedName>
        <fullName evidence="5">CENP-V/GFA domain-containing protein</fullName>
    </recommendedName>
</protein>
<dbReference type="Gene3D" id="3.90.1590.10">
    <property type="entry name" value="glutathione-dependent formaldehyde- activating enzyme (gfa)"/>
    <property type="match status" value="1"/>
</dbReference>
<keyword evidence="2" id="KW-0479">Metal-binding</keyword>
<comment type="similarity">
    <text evidence="1">Belongs to the Gfa family.</text>
</comment>
<dbReference type="Pfam" id="PF04828">
    <property type="entry name" value="GFA"/>
    <property type="match status" value="1"/>
</dbReference>
<dbReference type="GO" id="GO:0046872">
    <property type="term" value="F:metal ion binding"/>
    <property type="evidence" value="ECO:0007669"/>
    <property type="project" value="UniProtKB-KW"/>
</dbReference>
<reference evidence="6 7" key="1">
    <citation type="journal article" date="2010" name="J. Bacteriol.">
        <title>Genome sequences of Oceanicola granulosus HTCC2516(T) and Oceanicola batsensis HTCC2597(TDelta).</title>
        <authorList>
            <person name="Thrash J.C."/>
            <person name="Cho J.C."/>
            <person name="Vergin K.L."/>
            <person name="Giovannoni S.J."/>
        </authorList>
    </citation>
    <scope>NUCLEOTIDE SEQUENCE [LARGE SCALE GENOMIC DNA]</scope>
    <source>
        <strain evidence="7">ATCC BAA-861 / DSM 15982 / KCTC 12143 / HTCC2516</strain>
    </source>
</reference>
<keyword evidence="3" id="KW-0862">Zinc</keyword>
<dbReference type="Proteomes" id="UP000003635">
    <property type="component" value="Unassembled WGS sequence"/>
</dbReference>
<sequence>MSRDAIRNAQCSCGQFRLTVRGDPEWVNMCNCYDCQRRSGSAFHIAGFFREEQVLENEGDRTLYRRPTNEGRTLDLEFCPVCGVSLLFRVKLRPGMVAIHAGCFADRDFPAPDKIWFAHRAHPWVVLPPGENMTPPPE</sequence>
<organism evidence="6 7">
    <name type="scientific">Oceanicola granulosus (strain ATCC BAA-861 / DSM 15982 / KCTC 12143 / HTCC2516)</name>
    <dbReference type="NCBI Taxonomy" id="314256"/>
    <lineage>
        <taxon>Bacteria</taxon>
        <taxon>Pseudomonadati</taxon>
        <taxon>Pseudomonadota</taxon>
        <taxon>Alphaproteobacteria</taxon>
        <taxon>Rhodobacterales</taxon>
        <taxon>Roseobacteraceae</taxon>
        <taxon>Oceanicola</taxon>
    </lineage>
</organism>
<gene>
    <name evidence="6" type="ORF">OG2516_13049</name>
</gene>
<dbReference type="AlphaFoldDB" id="Q2CH58"/>
<dbReference type="PANTHER" id="PTHR33337:SF40">
    <property type="entry name" value="CENP-V_GFA DOMAIN-CONTAINING PROTEIN-RELATED"/>
    <property type="match status" value="1"/>
</dbReference>
<dbReference type="STRING" id="314256.OG2516_13049"/>
<dbReference type="eggNOG" id="COG3791">
    <property type="taxonomic scope" value="Bacteria"/>
</dbReference>
<dbReference type="PROSITE" id="PS51891">
    <property type="entry name" value="CENP_V_GFA"/>
    <property type="match status" value="1"/>
</dbReference>
<keyword evidence="4" id="KW-0456">Lyase</keyword>
<evidence type="ECO:0000256" key="3">
    <source>
        <dbReference type="ARBA" id="ARBA00022833"/>
    </source>
</evidence>
<comment type="caution">
    <text evidence="6">The sequence shown here is derived from an EMBL/GenBank/DDBJ whole genome shotgun (WGS) entry which is preliminary data.</text>
</comment>
<dbReference type="EMBL" id="AAOT01000007">
    <property type="protein sequence ID" value="EAR51953.1"/>
    <property type="molecule type" value="Genomic_DNA"/>
</dbReference>
<dbReference type="RefSeq" id="WP_007256181.1">
    <property type="nucleotide sequence ID" value="NZ_CH724108.1"/>
</dbReference>
<feature type="domain" description="CENP-V/GFA" evidence="5">
    <location>
        <begin position="7"/>
        <end position="125"/>
    </location>
</feature>
<dbReference type="OrthoDB" id="9807246at2"/>
<name>Q2CH58_OCEGH</name>
<evidence type="ECO:0000313" key="7">
    <source>
        <dbReference type="Proteomes" id="UP000003635"/>
    </source>
</evidence>
<dbReference type="PANTHER" id="PTHR33337">
    <property type="entry name" value="GFA DOMAIN-CONTAINING PROTEIN"/>
    <property type="match status" value="1"/>
</dbReference>